<dbReference type="PANTHER" id="PTHR13696:SF96">
    <property type="entry name" value="COBQ_COBB_MIND_PARA NUCLEOTIDE BINDING DOMAIN-CONTAINING PROTEIN"/>
    <property type="match status" value="1"/>
</dbReference>
<dbReference type="InterPro" id="IPR050678">
    <property type="entry name" value="DNA_Partitioning_ATPase"/>
</dbReference>
<evidence type="ECO:0000313" key="1">
    <source>
        <dbReference type="EMBL" id="MBM1715798.1"/>
    </source>
</evidence>
<name>A0AAE3B7Y6_9RHOB</name>
<dbReference type="SUPFAM" id="SSF52540">
    <property type="entry name" value="P-loop containing nucleoside triphosphate hydrolases"/>
    <property type="match status" value="1"/>
</dbReference>
<dbReference type="Gene3D" id="3.40.50.300">
    <property type="entry name" value="P-loop containing nucleotide triphosphate hydrolases"/>
    <property type="match status" value="1"/>
</dbReference>
<proteinExistence type="predicted"/>
<dbReference type="RefSeq" id="WP_203243521.1">
    <property type="nucleotide sequence ID" value="NZ_JAFBRH010000008.1"/>
</dbReference>
<accession>A0AAE3B7Y6</accession>
<comment type="caution">
    <text evidence="1">The sequence shown here is derived from an EMBL/GenBank/DDBJ whole genome shotgun (WGS) entry which is preliminary data.</text>
</comment>
<sequence>MQIITLIQTKGGSGKTTVAMSLASAALAKGEKVCMFDGDVNQQLLGWQTAYEEADWGRVKKAPWPVTLTIKQPPASVEDLYAEVEALEAAGTDLLIIDTRPGTYKDTDDLALVADIVVIPAKPAQAEWRLVLSAFKWMEDLSKTISDEDSFPQVRSVLANVPTKIINAAARVGGSKLPQHDKVVLDNLLKTPHFDTMLPNSRLFEHFLHHGPLPVAQYAHRAAKGGTLMANNFEDLTVICISLYDEIKGSAA</sequence>
<dbReference type="InterPro" id="IPR027417">
    <property type="entry name" value="P-loop_NTPase"/>
</dbReference>
<dbReference type="AlphaFoldDB" id="A0AAE3B7Y6"/>
<dbReference type="Proteomes" id="UP000732193">
    <property type="component" value="Unassembled WGS sequence"/>
</dbReference>
<keyword evidence="2" id="KW-1185">Reference proteome</keyword>
<dbReference type="EMBL" id="JAFBRM010000009">
    <property type="protein sequence ID" value="MBM1715798.1"/>
    <property type="molecule type" value="Genomic_DNA"/>
</dbReference>
<gene>
    <name evidence="1" type="ORF">JQV55_19670</name>
</gene>
<dbReference type="Pfam" id="PF07015">
    <property type="entry name" value="VirC1"/>
    <property type="match status" value="1"/>
</dbReference>
<reference evidence="1 2" key="1">
    <citation type="submission" date="2021-01" db="EMBL/GenBank/DDBJ databases">
        <title>Diatom-associated Roseobacters Show Island Model of Population Structure.</title>
        <authorList>
            <person name="Qu L."/>
            <person name="Feng X."/>
            <person name="Chen Y."/>
            <person name="Li L."/>
            <person name="Wang X."/>
            <person name="Hu Z."/>
            <person name="Wang H."/>
            <person name="Luo H."/>
        </authorList>
    </citation>
    <scope>NUCLEOTIDE SEQUENCE [LARGE SCALE GENOMIC DNA]</scope>
    <source>
        <strain evidence="1 2">TR60-84</strain>
    </source>
</reference>
<dbReference type="PANTHER" id="PTHR13696">
    <property type="entry name" value="P-LOOP CONTAINING NUCLEOSIDE TRIPHOSPHATE HYDROLASE"/>
    <property type="match status" value="1"/>
</dbReference>
<dbReference type="InterPro" id="IPR009744">
    <property type="entry name" value="VirC1"/>
</dbReference>
<protein>
    <submittedName>
        <fullName evidence="1">AAA family ATPase</fullName>
    </submittedName>
</protein>
<organism evidence="1 2">
    <name type="scientific">Sulfitobacter geojensis</name>
    <dbReference type="NCBI Taxonomy" id="1342299"/>
    <lineage>
        <taxon>Bacteria</taxon>
        <taxon>Pseudomonadati</taxon>
        <taxon>Pseudomonadota</taxon>
        <taxon>Alphaproteobacteria</taxon>
        <taxon>Rhodobacterales</taxon>
        <taxon>Roseobacteraceae</taxon>
        <taxon>Sulfitobacter</taxon>
    </lineage>
</organism>
<evidence type="ECO:0000313" key="2">
    <source>
        <dbReference type="Proteomes" id="UP000732193"/>
    </source>
</evidence>